<keyword evidence="1" id="KW-0812">Transmembrane</keyword>
<feature type="transmembrane region" description="Helical" evidence="1">
    <location>
        <begin position="43"/>
        <end position="67"/>
    </location>
</feature>
<dbReference type="PANTHER" id="PTHR36009">
    <property type="match status" value="1"/>
</dbReference>
<evidence type="ECO:0000313" key="2">
    <source>
        <dbReference type="EMBL" id="WNZ25211.1"/>
    </source>
</evidence>
<keyword evidence="1" id="KW-1133">Transmembrane helix</keyword>
<feature type="transmembrane region" description="Helical" evidence="1">
    <location>
        <begin position="185"/>
        <end position="204"/>
    </location>
</feature>
<gene>
    <name evidence="2" type="ORF">HJG54_21710</name>
</gene>
<organism evidence="2">
    <name type="scientific">Leptolyngbya sp. NK1-12</name>
    <dbReference type="NCBI Taxonomy" id="2547451"/>
    <lineage>
        <taxon>Bacteria</taxon>
        <taxon>Bacillati</taxon>
        <taxon>Cyanobacteriota</taxon>
        <taxon>Cyanophyceae</taxon>
        <taxon>Leptolyngbyales</taxon>
        <taxon>Leptolyngbyaceae</taxon>
        <taxon>Leptolyngbya group</taxon>
        <taxon>Leptolyngbya</taxon>
    </lineage>
</organism>
<feature type="transmembrane region" description="Helical" evidence="1">
    <location>
        <begin position="79"/>
        <end position="97"/>
    </location>
</feature>
<keyword evidence="1" id="KW-0472">Membrane</keyword>
<dbReference type="EMBL" id="CP053586">
    <property type="protein sequence ID" value="WNZ25211.1"/>
    <property type="molecule type" value="Genomic_DNA"/>
</dbReference>
<feature type="transmembrane region" description="Helical" evidence="1">
    <location>
        <begin position="153"/>
        <end position="173"/>
    </location>
</feature>
<protein>
    <submittedName>
        <fullName evidence="2">DUF2834 domain-containing protein</fullName>
    </submittedName>
</protein>
<name>A0AA96WNN2_9CYAN</name>
<sequence length="227" mass="25137">MRKLLFGGLWLGLIVYAFFLAPPNQPDTFDLIQRLATGQWQGINPLIIALFNIMGVWPLIYSGLLFFDGRGQKIPAWPFAVGSFGVGAFALLPYLALRQPNPRFTGEKNLWLKLLDSRWTGLVLAIGTVGLLAYGLIAGDWAEFVQQWRTDRFIHVMSLDFCLLCLLVPSLLGDDLARRGITDSRWFWAVSLVPLLGASIYLAVRPPIEADSAEATSVQKSTLIGNG</sequence>
<accession>A0AA96WNN2</accession>
<dbReference type="PANTHER" id="PTHR36009:SF3">
    <property type="entry name" value="TRANSMEMBRANE PROTEIN"/>
    <property type="match status" value="1"/>
</dbReference>
<feature type="transmembrane region" description="Helical" evidence="1">
    <location>
        <begin position="117"/>
        <end position="141"/>
    </location>
</feature>
<dbReference type="AlphaFoldDB" id="A0AA96WNN2"/>
<reference evidence="2" key="1">
    <citation type="submission" date="2020-05" db="EMBL/GenBank/DDBJ databases">
        <authorList>
            <person name="Zhu T."/>
            <person name="Keshari N."/>
            <person name="Lu X."/>
        </authorList>
    </citation>
    <scope>NUCLEOTIDE SEQUENCE</scope>
    <source>
        <strain evidence="2">NK1-12</strain>
    </source>
</reference>
<proteinExistence type="predicted"/>
<evidence type="ECO:0000256" key="1">
    <source>
        <dbReference type="SAM" id="Phobius"/>
    </source>
</evidence>
<dbReference type="RefSeq" id="WP_316431358.1">
    <property type="nucleotide sequence ID" value="NZ_CP053586.1"/>
</dbReference>